<feature type="region of interest" description="Disordered" evidence="1">
    <location>
        <begin position="59"/>
        <end position="91"/>
    </location>
</feature>
<evidence type="ECO:0000256" key="1">
    <source>
        <dbReference type="SAM" id="MobiDB-lite"/>
    </source>
</evidence>
<evidence type="ECO:0000313" key="4">
    <source>
        <dbReference type="Proteomes" id="UP000031408"/>
    </source>
</evidence>
<evidence type="ECO:0000313" key="3">
    <source>
        <dbReference type="EMBL" id="KIC93015.1"/>
    </source>
</evidence>
<feature type="signal peptide" evidence="2">
    <location>
        <begin position="1"/>
        <end position="24"/>
    </location>
</feature>
<evidence type="ECO:0000256" key="2">
    <source>
        <dbReference type="SAM" id="SignalP"/>
    </source>
</evidence>
<dbReference type="STRING" id="1349421.OI18_19900"/>
<proteinExistence type="predicted"/>
<gene>
    <name evidence="3" type="ORF">OI18_19900</name>
</gene>
<protein>
    <submittedName>
        <fullName evidence="3">Uncharacterized protein</fullName>
    </submittedName>
</protein>
<sequence>MKSFVRFFLSLCVLLVIGSGHLNAHWHQEKTRHATFSRNKGSAHADLYNIRTEHVGILRSGHSGSGRKQNRSVTVINESQEEEDDDEDKHGASRRIKEAFNHFIASFYAPEFSLTHCSLTELPPPGNTFISPTFRHIFIRVIRI</sequence>
<feature type="chain" id="PRO_5002134133" evidence="2">
    <location>
        <begin position="25"/>
        <end position="144"/>
    </location>
</feature>
<dbReference type="EMBL" id="JSVC01000024">
    <property type="protein sequence ID" value="KIC93015.1"/>
    <property type="molecule type" value="Genomic_DNA"/>
</dbReference>
<keyword evidence="4" id="KW-1185">Reference proteome</keyword>
<keyword evidence="2" id="KW-0732">Signal</keyword>
<dbReference type="AlphaFoldDB" id="A0A0C1IFV9"/>
<reference evidence="3 4" key="1">
    <citation type="submission" date="2014-11" db="EMBL/GenBank/DDBJ databases">
        <title>Genome sequence of Flavihumibacter solisilvae 3-3.</title>
        <authorList>
            <person name="Zhou G."/>
            <person name="Li M."/>
            <person name="Wang G."/>
        </authorList>
    </citation>
    <scope>NUCLEOTIDE SEQUENCE [LARGE SCALE GENOMIC DNA]</scope>
    <source>
        <strain evidence="3 4">3-3</strain>
    </source>
</reference>
<dbReference type="Proteomes" id="UP000031408">
    <property type="component" value="Unassembled WGS sequence"/>
</dbReference>
<accession>A0A0C1IFV9</accession>
<name>A0A0C1IFV9_9BACT</name>
<dbReference type="RefSeq" id="WP_039143107.1">
    <property type="nucleotide sequence ID" value="NZ_JSVC01000024.1"/>
</dbReference>
<organism evidence="3 4">
    <name type="scientific">Flavihumibacter solisilvae</name>
    <dbReference type="NCBI Taxonomy" id="1349421"/>
    <lineage>
        <taxon>Bacteria</taxon>
        <taxon>Pseudomonadati</taxon>
        <taxon>Bacteroidota</taxon>
        <taxon>Chitinophagia</taxon>
        <taxon>Chitinophagales</taxon>
        <taxon>Chitinophagaceae</taxon>
        <taxon>Flavihumibacter</taxon>
    </lineage>
</organism>
<comment type="caution">
    <text evidence="3">The sequence shown here is derived from an EMBL/GenBank/DDBJ whole genome shotgun (WGS) entry which is preliminary data.</text>
</comment>